<evidence type="ECO:0000313" key="1">
    <source>
        <dbReference type="EMBL" id="SNS00340.1"/>
    </source>
</evidence>
<protein>
    <recommendedName>
        <fullName evidence="3">Phage tail tube protein</fullName>
    </recommendedName>
</protein>
<dbReference type="InterPro" id="IPR044000">
    <property type="entry name" value="Phage_tube_2"/>
</dbReference>
<evidence type="ECO:0000313" key="2">
    <source>
        <dbReference type="Proteomes" id="UP000198324"/>
    </source>
</evidence>
<name>A0A239AXQ9_9BACT</name>
<accession>A0A239AXQ9</accession>
<dbReference type="Pfam" id="PF18906">
    <property type="entry name" value="Phage_tube_2"/>
    <property type="match status" value="2"/>
</dbReference>
<dbReference type="OrthoDB" id="1680496at2"/>
<dbReference type="AlphaFoldDB" id="A0A239AXQ9"/>
<dbReference type="RefSeq" id="WP_089274492.1">
    <property type="nucleotide sequence ID" value="NZ_FZOC01000004.1"/>
</dbReference>
<proteinExistence type="predicted"/>
<reference evidence="1 2" key="1">
    <citation type="submission" date="2017-06" db="EMBL/GenBank/DDBJ databases">
        <authorList>
            <person name="Kim H.J."/>
            <person name="Triplett B.A."/>
        </authorList>
    </citation>
    <scope>NUCLEOTIDE SEQUENCE [LARGE SCALE GENOMIC DNA]</scope>
    <source>
        <strain evidence="1 2">DSM 13116</strain>
    </source>
</reference>
<evidence type="ECO:0008006" key="3">
    <source>
        <dbReference type="Google" id="ProtNLM"/>
    </source>
</evidence>
<organism evidence="1 2">
    <name type="scientific">Humidesulfovibrio mexicanus</name>
    <dbReference type="NCBI Taxonomy" id="147047"/>
    <lineage>
        <taxon>Bacteria</taxon>
        <taxon>Pseudomonadati</taxon>
        <taxon>Thermodesulfobacteriota</taxon>
        <taxon>Desulfovibrionia</taxon>
        <taxon>Desulfovibrionales</taxon>
        <taxon>Desulfovibrionaceae</taxon>
        <taxon>Humidesulfovibrio</taxon>
    </lineage>
</organism>
<keyword evidence="2" id="KW-1185">Reference proteome</keyword>
<gene>
    <name evidence="1" type="ORF">SAMN04488503_2289</name>
</gene>
<sequence length="378" mass="39885">MSLYGSGSKKGYSYCEETSFGVTPASPSMKKARLVEGVSFDFKRDTIVSKERSDTAQVMGIGYGNGNGTCALPFEFSYGSFDDFMEAVLRSTWNSHALKLGITDRSFTFESASPDVHVYEHNKGVVLTSFALDIKPNANITGSFGGMFQDQRVAQTTGATLAFDSVAKTITRSAGSFIDDGFRVGDPVLITGAADAGNNLSDIISALTATVITVEDGTGMVTEPATVGATVGLGSFGTAAVISSAEVFDAFTGEILIDGAPFGDLLALNLTASTTGTPAFAVFNPRMKNITTSTLEIKGSMSVYFVNQNLKKKFLNGIGSSIQFTLGEGSGSYTFKMGSLKFLSNGRDDAATSITESIEFQATYDTTDASTLKITRIP</sequence>
<dbReference type="Proteomes" id="UP000198324">
    <property type="component" value="Unassembled WGS sequence"/>
</dbReference>
<dbReference type="EMBL" id="FZOC01000004">
    <property type="protein sequence ID" value="SNS00340.1"/>
    <property type="molecule type" value="Genomic_DNA"/>
</dbReference>